<organism evidence="1 2">
    <name type="scientific">candidate division WOR_3 bacterium SM23_42</name>
    <dbReference type="NCBI Taxonomy" id="1703779"/>
    <lineage>
        <taxon>Bacteria</taxon>
        <taxon>Bacteria division WOR-3</taxon>
    </lineage>
</organism>
<dbReference type="Proteomes" id="UP000051373">
    <property type="component" value="Unassembled WGS sequence"/>
</dbReference>
<protein>
    <recommendedName>
        <fullName evidence="3">Outer membrane protein beta-barrel domain-containing protein</fullName>
    </recommendedName>
</protein>
<sequence>MALLLMLLSLYYVDQPFPKAPEHGVFDLELRFGPGGAILGYFNIGVWDRLGFGLSYGGSNLIGAGDPEFYSQPGVQIRLLAIEEGFFYPSLYFGFDNQGYGDYNDRYEIMSKGVYCQIGKTFSSANVEFVPSLGLNYCLESDNRFDMFAGLKMQFGTFSALLVDYAPNFDDDLDQDKGYLNVSLRLIFYGEIFFEIALRDLLDNSAADQQLNRMIKLGFEQSF</sequence>
<evidence type="ECO:0008006" key="3">
    <source>
        <dbReference type="Google" id="ProtNLM"/>
    </source>
</evidence>
<name>A0A0S8FPN1_UNCW3</name>
<evidence type="ECO:0000313" key="1">
    <source>
        <dbReference type="EMBL" id="KPK62680.1"/>
    </source>
</evidence>
<evidence type="ECO:0000313" key="2">
    <source>
        <dbReference type="Proteomes" id="UP000051373"/>
    </source>
</evidence>
<accession>A0A0S8FPN1</accession>
<dbReference type="EMBL" id="LJUJ01000029">
    <property type="protein sequence ID" value="KPK62680.1"/>
    <property type="molecule type" value="Genomic_DNA"/>
</dbReference>
<dbReference type="STRING" id="1703779.AMJ83_10180"/>
<reference evidence="1 2" key="1">
    <citation type="journal article" date="2015" name="Microbiome">
        <title>Genomic resolution of linkages in carbon, nitrogen, and sulfur cycling among widespread estuary sediment bacteria.</title>
        <authorList>
            <person name="Baker B.J."/>
            <person name="Lazar C.S."/>
            <person name="Teske A.P."/>
            <person name="Dick G.J."/>
        </authorList>
    </citation>
    <scope>NUCLEOTIDE SEQUENCE [LARGE SCALE GENOMIC DNA]</scope>
    <source>
        <strain evidence="1">SM23_42</strain>
    </source>
</reference>
<gene>
    <name evidence="1" type="ORF">AMJ83_10180</name>
</gene>
<comment type="caution">
    <text evidence="1">The sequence shown here is derived from an EMBL/GenBank/DDBJ whole genome shotgun (WGS) entry which is preliminary data.</text>
</comment>
<proteinExistence type="predicted"/>
<dbReference type="AlphaFoldDB" id="A0A0S8FPN1"/>